<evidence type="ECO:0000313" key="1">
    <source>
        <dbReference type="EMBL" id="JAH56680.1"/>
    </source>
</evidence>
<proteinExistence type="predicted"/>
<accession>A0A0E9TUS9</accession>
<reference evidence="1" key="2">
    <citation type="journal article" date="2015" name="Fish Shellfish Immunol.">
        <title>Early steps in the European eel (Anguilla anguilla)-Vibrio vulnificus interaction in the gills: Role of the RtxA13 toxin.</title>
        <authorList>
            <person name="Callol A."/>
            <person name="Pajuelo D."/>
            <person name="Ebbesson L."/>
            <person name="Teles M."/>
            <person name="MacKenzie S."/>
            <person name="Amaro C."/>
        </authorList>
    </citation>
    <scope>NUCLEOTIDE SEQUENCE</scope>
</reference>
<organism evidence="1">
    <name type="scientific">Anguilla anguilla</name>
    <name type="common">European freshwater eel</name>
    <name type="synonym">Muraena anguilla</name>
    <dbReference type="NCBI Taxonomy" id="7936"/>
    <lineage>
        <taxon>Eukaryota</taxon>
        <taxon>Metazoa</taxon>
        <taxon>Chordata</taxon>
        <taxon>Craniata</taxon>
        <taxon>Vertebrata</taxon>
        <taxon>Euteleostomi</taxon>
        <taxon>Actinopterygii</taxon>
        <taxon>Neopterygii</taxon>
        <taxon>Teleostei</taxon>
        <taxon>Anguilliformes</taxon>
        <taxon>Anguillidae</taxon>
        <taxon>Anguilla</taxon>
    </lineage>
</organism>
<protein>
    <submittedName>
        <fullName evidence="1">Uncharacterized protein</fullName>
    </submittedName>
</protein>
<name>A0A0E9TUS9_ANGAN</name>
<dbReference type="EMBL" id="GBXM01051897">
    <property type="protein sequence ID" value="JAH56680.1"/>
    <property type="molecule type" value="Transcribed_RNA"/>
</dbReference>
<sequence length="13" mass="1517">MPSRSEPKKDTKI</sequence>
<reference evidence="1" key="1">
    <citation type="submission" date="2014-11" db="EMBL/GenBank/DDBJ databases">
        <authorList>
            <person name="Amaro Gonzalez C."/>
        </authorList>
    </citation>
    <scope>NUCLEOTIDE SEQUENCE</scope>
</reference>